<evidence type="ECO:0000256" key="1">
    <source>
        <dbReference type="SAM" id="SignalP"/>
    </source>
</evidence>
<organism evidence="2 3">
    <name type="scientific">Leptospira brenneri</name>
    <dbReference type="NCBI Taxonomy" id="2023182"/>
    <lineage>
        <taxon>Bacteria</taxon>
        <taxon>Pseudomonadati</taxon>
        <taxon>Spirochaetota</taxon>
        <taxon>Spirochaetia</taxon>
        <taxon>Leptospirales</taxon>
        <taxon>Leptospiraceae</taxon>
        <taxon>Leptospira</taxon>
    </lineage>
</organism>
<reference evidence="2" key="1">
    <citation type="journal article" date="2019" name="PLoS Negl. Trop. Dis.">
        <title>Revisiting the worldwide diversity of Leptospira species in the environment.</title>
        <authorList>
            <person name="Vincent A.T."/>
            <person name="Schiettekatte O."/>
            <person name="Bourhy P."/>
            <person name="Veyrier F.J."/>
            <person name="Picardeau M."/>
        </authorList>
    </citation>
    <scope>NUCLEOTIDE SEQUENCE [LARGE SCALE GENOMIC DNA]</scope>
    <source>
        <strain evidence="2">201800277</strain>
    </source>
</reference>
<gene>
    <name evidence="2" type="ORF">EHQ30_10225</name>
</gene>
<keyword evidence="3" id="KW-1185">Reference proteome</keyword>
<dbReference type="EMBL" id="RQFP01000001">
    <property type="protein sequence ID" value="TGK96940.1"/>
    <property type="molecule type" value="Genomic_DNA"/>
</dbReference>
<dbReference type="OrthoDB" id="327125at2"/>
<feature type="chain" id="PRO_5044383689" evidence="1">
    <location>
        <begin position="20"/>
        <end position="195"/>
    </location>
</feature>
<feature type="signal peptide" evidence="1">
    <location>
        <begin position="1"/>
        <end position="19"/>
    </location>
</feature>
<sequence length="195" mass="22500">MKRLILVFLMLGCKSFLNLKVPPITITNAQTAAEKQMVGEDRELEKEGWMIASIQSSSNGQSNREKLASEDSDPEIKAHRIRLNYLLPELKKYKMHGIVGETPLGFVKINPLATGLPAYSRYEIPANKKRVEDVIVFLNESRKIIWEKEVSNQKKKGKKEDELLKYKQSLIDEYYKSVSVGEFFETNTGRWEKFQ</sequence>
<name>A0A2M9XZE4_9LEPT</name>
<evidence type="ECO:0000313" key="3">
    <source>
        <dbReference type="Proteomes" id="UP000297891"/>
    </source>
</evidence>
<keyword evidence="1" id="KW-0732">Signal</keyword>
<proteinExistence type="predicted"/>
<comment type="caution">
    <text evidence="2">The sequence shown here is derived from an EMBL/GenBank/DDBJ whole genome shotgun (WGS) entry which is preliminary data.</text>
</comment>
<evidence type="ECO:0000313" key="2">
    <source>
        <dbReference type="EMBL" id="TGK96940.1"/>
    </source>
</evidence>
<protein>
    <submittedName>
        <fullName evidence="2">DUF1318 domain-containing protein</fullName>
    </submittedName>
</protein>
<accession>A0A2M9XZE4</accession>
<dbReference type="Proteomes" id="UP000297891">
    <property type="component" value="Unassembled WGS sequence"/>
</dbReference>
<dbReference type="AlphaFoldDB" id="A0A2M9XZE4"/>
<dbReference type="RefSeq" id="WP_100791377.1">
    <property type="nucleotide sequence ID" value="NZ_NPDQ01000006.1"/>
</dbReference>